<dbReference type="Proteomes" id="UP000288212">
    <property type="component" value="Unassembled WGS sequence"/>
</dbReference>
<evidence type="ECO:0000313" key="2">
    <source>
        <dbReference type="Proteomes" id="UP000288212"/>
    </source>
</evidence>
<keyword evidence="2" id="KW-1185">Reference proteome</keyword>
<gene>
    <name evidence="1" type="ORF">CWE06_08800</name>
</gene>
<proteinExistence type="predicted"/>
<dbReference type="RefSeq" id="WP_126793228.1">
    <property type="nucleotide sequence ID" value="NZ_PIPI01000006.1"/>
</dbReference>
<comment type="caution">
    <text evidence="1">The sequence shown here is derived from an EMBL/GenBank/DDBJ whole genome shotgun (WGS) entry which is preliminary data.</text>
</comment>
<evidence type="ECO:0000313" key="1">
    <source>
        <dbReference type="EMBL" id="RUO19127.1"/>
    </source>
</evidence>
<dbReference type="OrthoDB" id="6397080at2"/>
<sequence length="467" mass="52444">MLTHFLLALVLATTSAAEHHNSEVPAASQKLLAFAIETQQSHAHFAAVWPGFWSENTPFITYSLDGQAVLFTTEEPIAGYEQLADNYYYYAERLPNLTDSSFHIQYSLPNDKNATAIRLSDDKAAHADHRETLLHEAFHGYQRDAFADRGRNEFLDPNFLDETSHRAMLALQFALAQQAHSSRDLEDIRAWLSVRVALNEVIAPEIADYLGDIERTEGTAHWVGIRSSFAEDYRNSMDDFFENFAPHFETTHAVRTSAYITGALFIDLVNDYSAENTDWRQTIEQGATPFELAVQTFAISTEDALGNINEILSQANFSEYMTRAQTSQTEVITLADIEASHPYRLDITINLPMTDGDIELPMFFSGGDKGFHQLAVNLIFLPHAETFQLTLGNIAIDVRNAPVLADIRSALANEVTMSIWSQSPMTTMEDLRKMQDLEIRFGQSIIQSPAGWKLDPTSTNEHLQIAL</sequence>
<reference evidence="1 2" key="1">
    <citation type="journal article" date="2011" name="Front. Microbiol.">
        <title>Genomic signatures of strain selection and enhancement in Bacillus atrophaeus var. globigii, a historical biowarfare simulant.</title>
        <authorList>
            <person name="Gibbons H.S."/>
            <person name="Broomall S.M."/>
            <person name="McNew L.A."/>
            <person name="Daligault H."/>
            <person name="Chapman C."/>
            <person name="Bruce D."/>
            <person name="Karavis M."/>
            <person name="Krepps M."/>
            <person name="McGregor P.A."/>
            <person name="Hong C."/>
            <person name="Park K.H."/>
            <person name="Akmal A."/>
            <person name="Feldman A."/>
            <person name="Lin J.S."/>
            <person name="Chang W.E."/>
            <person name="Higgs B.W."/>
            <person name="Demirev P."/>
            <person name="Lindquist J."/>
            <person name="Liem A."/>
            <person name="Fochler E."/>
            <person name="Read T.D."/>
            <person name="Tapia R."/>
            <person name="Johnson S."/>
            <person name="Bishop-Lilly K.A."/>
            <person name="Detter C."/>
            <person name="Han C."/>
            <person name="Sozhamannan S."/>
            <person name="Rosenzweig C.N."/>
            <person name="Skowronski E.W."/>
        </authorList>
    </citation>
    <scope>NUCLEOTIDE SEQUENCE [LARGE SCALE GENOMIC DNA]</scope>
    <source>
        <strain evidence="1 2">AK5</strain>
    </source>
</reference>
<protein>
    <submittedName>
        <fullName evidence="1">Uncharacterized protein</fullName>
    </submittedName>
</protein>
<accession>A0A432VRZ9</accession>
<organism evidence="1 2">
    <name type="scientific">Aliidiomarina haloalkalitolerans</name>
    <dbReference type="NCBI Taxonomy" id="859059"/>
    <lineage>
        <taxon>Bacteria</taxon>
        <taxon>Pseudomonadati</taxon>
        <taxon>Pseudomonadota</taxon>
        <taxon>Gammaproteobacteria</taxon>
        <taxon>Alteromonadales</taxon>
        <taxon>Idiomarinaceae</taxon>
        <taxon>Aliidiomarina</taxon>
    </lineage>
</organism>
<dbReference type="AlphaFoldDB" id="A0A432VRZ9"/>
<name>A0A432VRZ9_9GAMM</name>
<dbReference type="EMBL" id="PIPI01000006">
    <property type="protein sequence ID" value="RUO19127.1"/>
    <property type="molecule type" value="Genomic_DNA"/>
</dbReference>